<feature type="transmembrane region" description="Helical" evidence="1">
    <location>
        <begin position="86"/>
        <end position="105"/>
    </location>
</feature>
<accession>A0A2M9G6P7</accession>
<keyword evidence="1" id="KW-0472">Membrane</keyword>
<feature type="transmembrane region" description="Helical" evidence="1">
    <location>
        <begin position="144"/>
        <end position="163"/>
    </location>
</feature>
<dbReference type="EMBL" id="PHIG01000005">
    <property type="protein sequence ID" value="PJK31380.1"/>
    <property type="molecule type" value="Genomic_DNA"/>
</dbReference>
<keyword evidence="1" id="KW-1133">Transmembrane helix</keyword>
<evidence type="ECO:0000256" key="1">
    <source>
        <dbReference type="SAM" id="Phobius"/>
    </source>
</evidence>
<feature type="transmembrane region" description="Helical" evidence="1">
    <location>
        <begin position="230"/>
        <end position="249"/>
    </location>
</feature>
<evidence type="ECO:0000313" key="4">
    <source>
        <dbReference type="Proteomes" id="UP000229498"/>
    </source>
</evidence>
<proteinExistence type="predicted"/>
<feature type="domain" description="EamA" evidence="2">
    <location>
        <begin position="25"/>
        <end position="158"/>
    </location>
</feature>
<feature type="transmembrane region" description="Helical" evidence="1">
    <location>
        <begin position="54"/>
        <end position="74"/>
    </location>
</feature>
<feature type="transmembrane region" description="Helical" evidence="1">
    <location>
        <begin position="194"/>
        <end position="218"/>
    </location>
</feature>
<dbReference type="GO" id="GO:0016020">
    <property type="term" value="C:membrane"/>
    <property type="evidence" value="ECO:0007669"/>
    <property type="project" value="InterPro"/>
</dbReference>
<organism evidence="3 4">
    <name type="scientific">Minwuia thermotolerans</name>
    <dbReference type="NCBI Taxonomy" id="2056226"/>
    <lineage>
        <taxon>Bacteria</taxon>
        <taxon>Pseudomonadati</taxon>
        <taxon>Pseudomonadota</taxon>
        <taxon>Alphaproteobacteria</taxon>
        <taxon>Minwuiales</taxon>
        <taxon>Minwuiaceae</taxon>
        <taxon>Minwuia</taxon>
    </lineage>
</organism>
<dbReference type="InterPro" id="IPR037185">
    <property type="entry name" value="EmrE-like"/>
</dbReference>
<evidence type="ECO:0000313" key="3">
    <source>
        <dbReference type="EMBL" id="PJK31380.1"/>
    </source>
</evidence>
<feature type="transmembrane region" description="Helical" evidence="1">
    <location>
        <begin position="27"/>
        <end position="48"/>
    </location>
</feature>
<reference evidence="3 4" key="1">
    <citation type="submission" date="2017-11" db="EMBL/GenBank/DDBJ databases">
        <title>Draft genome sequence of Rhizobiales bacterium SY3-13.</title>
        <authorList>
            <person name="Sun C."/>
        </authorList>
    </citation>
    <scope>NUCLEOTIDE SEQUENCE [LARGE SCALE GENOMIC DNA]</scope>
    <source>
        <strain evidence="3 4">SY3-13</strain>
    </source>
</reference>
<keyword evidence="1" id="KW-0812">Transmembrane</keyword>
<dbReference type="Proteomes" id="UP000229498">
    <property type="component" value="Unassembled WGS sequence"/>
</dbReference>
<feature type="transmembrane region" description="Helical" evidence="1">
    <location>
        <begin position="284"/>
        <end position="303"/>
    </location>
</feature>
<dbReference type="Pfam" id="PF00892">
    <property type="entry name" value="EamA"/>
    <property type="match status" value="2"/>
</dbReference>
<protein>
    <recommendedName>
        <fullName evidence="2">EamA domain-containing protein</fullName>
    </recommendedName>
</protein>
<dbReference type="InterPro" id="IPR000620">
    <property type="entry name" value="EamA_dom"/>
</dbReference>
<dbReference type="AlphaFoldDB" id="A0A2M9G6P7"/>
<dbReference type="PANTHER" id="PTHR22911">
    <property type="entry name" value="ACYL-MALONYL CONDENSING ENZYME-RELATED"/>
    <property type="match status" value="1"/>
</dbReference>
<comment type="caution">
    <text evidence="3">The sequence shown here is derived from an EMBL/GenBank/DDBJ whole genome shotgun (WGS) entry which is preliminary data.</text>
</comment>
<feature type="transmembrane region" description="Helical" evidence="1">
    <location>
        <begin position="169"/>
        <end position="187"/>
    </location>
</feature>
<feature type="domain" description="EamA" evidence="2">
    <location>
        <begin position="168"/>
        <end position="300"/>
    </location>
</feature>
<dbReference type="SUPFAM" id="SSF103481">
    <property type="entry name" value="Multidrug resistance efflux transporter EmrE"/>
    <property type="match status" value="2"/>
</dbReference>
<feature type="transmembrane region" description="Helical" evidence="1">
    <location>
        <begin position="111"/>
        <end position="132"/>
    </location>
</feature>
<gene>
    <name evidence="3" type="ORF">CVT23_01485</name>
</gene>
<sequence length="333" mass="35244">MRRRPRSRHPDGRGGIVEADRTQIAGLLLALLAGVFLGSAVAVARFAYDGGASGIVVAATRTSMMITAIAIGLLVTRRTFRLPPGLFPLALLNGVLMTAMTYGNIGAVEFISVGLAALLFFTFPILIAVIVTVLRIEPSSPLKLFCIVLAFVGLAMMLGASAGDADWRGVAFSLVAAVATAINAVLVARHFGRVNVFVMTFHFGWVSLVVMALIGLTLAEVRLPETPGGWGGLFGVALLQGSAMPMYLYAISRIGALKAGMFTNIQPVTSIVEAWALFGELLGLLQALGGLLVLGSIALMQWADLRRRRRLTAVPKADQMPPVASLTDGEETR</sequence>
<evidence type="ECO:0000259" key="2">
    <source>
        <dbReference type="Pfam" id="PF00892"/>
    </source>
</evidence>
<name>A0A2M9G6P7_9PROT</name>
<keyword evidence="4" id="KW-1185">Reference proteome</keyword>